<dbReference type="EMBL" id="JAGIZQ010000006">
    <property type="protein sequence ID" value="KAH6623616.1"/>
    <property type="molecule type" value="Genomic_DNA"/>
</dbReference>
<keyword evidence="2" id="KW-1185">Reference proteome</keyword>
<gene>
    <name evidence="1" type="ORF">F5144DRAFT_583853</name>
</gene>
<organism evidence="1 2">
    <name type="scientific">Chaetomium tenue</name>
    <dbReference type="NCBI Taxonomy" id="1854479"/>
    <lineage>
        <taxon>Eukaryota</taxon>
        <taxon>Fungi</taxon>
        <taxon>Dikarya</taxon>
        <taxon>Ascomycota</taxon>
        <taxon>Pezizomycotina</taxon>
        <taxon>Sordariomycetes</taxon>
        <taxon>Sordariomycetidae</taxon>
        <taxon>Sordariales</taxon>
        <taxon>Chaetomiaceae</taxon>
        <taxon>Chaetomium</taxon>
    </lineage>
</organism>
<dbReference type="Proteomes" id="UP000724584">
    <property type="component" value="Unassembled WGS sequence"/>
</dbReference>
<sequence>MHLPEVGKAFLILDFLFLAEKSDASHHFRPIDMRSLLPVRRTSDLCILHICPARQALTWCWVHIATSACSSVTEV</sequence>
<evidence type="ECO:0000313" key="2">
    <source>
        <dbReference type="Proteomes" id="UP000724584"/>
    </source>
</evidence>
<accession>A0ACB7P4Q3</accession>
<name>A0ACB7P4Q3_9PEZI</name>
<evidence type="ECO:0000313" key="1">
    <source>
        <dbReference type="EMBL" id="KAH6623616.1"/>
    </source>
</evidence>
<reference evidence="1 2" key="1">
    <citation type="journal article" date="2021" name="Nat. Commun.">
        <title>Genetic determinants of endophytism in the Arabidopsis root mycobiome.</title>
        <authorList>
            <person name="Mesny F."/>
            <person name="Miyauchi S."/>
            <person name="Thiergart T."/>
            <person name="Pickel B."/>
            <person name="Atanasova L."/>
            <person name="Karlsson M."/>
            <person name="Huettel B."/>
            <person name="Barry K.W."/>
            <person name="Haridas S."/>
            <person name="Chen C."/>
            <person name="Bauer D."/>
            <person name="Andreopoulos W."/>
            <person name="Pangilinan J."/>
            <person name="LaButti K."/>
            <person name="Riley R."/>
            <person name="Lipzen A."/>
            <person name="Clum A."/>
            <person name="Drula E."/>
            <person name="Henrissat B."/>
            <person name="Kohler A."/>
            <person name="Grigoriev I.V."/>
            <person name="Martin F.M."/>
            <person name="Hacquard S."/>
        </authorList>
    </citation>
    <scope>NUCLEOTIDE SEQUENCE [LARGE SCALE GENOMIC DNA]</scope>
    <source>
        <strain evidence="1 2">MPI-SDFR-AT-0079</strain>
    </source>
</reference>
<comment type="caution">
    <text evidence="1">The sequence shown here is derived from an EMBL/GenBank/DDBJ whole genome shotgun (WGS) entry which is preliminary data.</text>
</comment>
<protein>
    <submittedName>
        <fullName evidence="1">Uncharacterized protein</fullName>
    </submittedName>
</protein>
<proteinExistence type="predicted"/>